<dbReference type="Gene3D" id="3.40.47.10">
    <property type="match status" value="3"/>
</dbReference>
<dbReference type="InterPro" id="IPR036736">
    <property type="entry name" value="ACP-like_sf"/>
</dbReference>
<dbReference type="SUPFAM" id="SSF47336">
    <property type="entry name" value="ACP-like"/>
    <property type="match status" value="1"/>
</dbReference>
<proteinExistence type="predicted"/>
<organism evidence="4 5">
    <name type="scientific">Gibberella intermedia</name>
    <name type="common">Bulb rot disease fungus</name>
    <name type="synonym">Fusarium proliferatum</name>
    <dbReference type="NCBI Taxonomy" id="948311"/>
    <lineage>
        <taxon>Eukaryota</taxon>
        <taxon>Fungi</taxon>
        <taxon>Dikarya</taxon>
        <taxon>Ascomycota</taxon>
        <taxon>Pezizomycotina</taxon>
        <taxon>Sordariomycetes</taxon>
        <taxon>Hypocreomycetidae</taxon>
        <taxon>Hypocreales</taxon>
        <taxon>Nectriaceae</taxon>
        <taxon>Fusarium</taxon>
        <taxon>Fusarium fujikuroi species complex</taxon>
    </lineage>
</organism>
<dbReference type="InterPro" id="IPR050091">
    <property type="entry name" value="PKS_NRPS_Biosynth_Enz"/>
</dbReference>
<dbReference type="PANTHER" id="PTHR43775:SF46">
    <property type="entry name" value="FUMIGERMIN SYNTHASE"/>
    <property type="match status" value="1"/>
</dbReference>
<name>A0A365NNN1_GIBIN</name>
<dbReference type="PROSITE" id="PS00012">
    <property type="entry name" value="PHOSPHOPANTETHEINE"/>
    <property type="match status" value="1"/>
</dbReference>
<dbReference type="GO" id="GO:0044550">
    <property type="term" value="P:secondary metabolite biosynthetic process"/>
    <property type="evidence" value="ECO:0007669"/>
    <property type="project" value="TreeGrafter"/>
</dbReference>
<dbReference type="InterPro" id="IPR014030">
    <property type="entry name" value="Ketoacyl_synth_N"/>
</dbReference>
<evidence type="ECO:0000256" key="1">
    <source>
        <dbReference type="ARBA" id="ARBA00022450"/>
    </source>
</evidence>
<evidence type="ECO:0000259" key="3">
    <source>
        <dbReference type="PROSITE" id="PS52004"/>
    </source>
</evidence>
<evidence type="ECO:0000256" key="2">
    <source>
        <dbReference type="ARBA" id="ARBA00022553"/>
    </source>
</evidence>
<protein>
    <recommendedName>
        <fullName evidence="3">Ketosynthase family 3 (KS3) domain-containing protein</fullName>
    </recommendedName>
</protein>
<reference evidence="4 5" key="1">
    <citation type="submission" date="2017-12" db="EMBL/GenBank/DDBJ databases">
        <title>Genome sequence of the mycotoxigenic crop pathogen Fusarium proliferatum, strain ITEM 2341 from Date Palm.</title>
        <authorList>
            <person name="Almiman B.F."/>
            <person name="Shittu T.A."/>
            <person name="Muthumeenakshi S."/>
            <person name="Baroncelli R."/>
            <person name="Sreenivasaprasada S."/>
        </authorList>
    </citation>
    <scope>NUCLEOTIDE SEQUENCE [LARGE SCALE GENOMIC DNA]</scope>
    <source>
        <strain evidence="4 5">ITEM 2341</strain>
    </source>
</reference>
<dbReference type="EMBL" id="PKMI01000001">
    <property type="protein sequence ID" value="RBA22451.1"/>
    <property type="molecule type" value="Genomic_DNA"/>
</dbReference>
<evidence type="ECO:0000313" key="4">
    <source>
        <dbReference type="EMBL" id="RBA22451.1"/>
    </source>
</evidence>
<sequence length="476" mass="52275">MDNQSLSAKATADDIGAGERLVQSDQKNAATNAPEPPQIAICGIALRLPGGISNCDDYWNLLYHGLDARRPIPNSRFNIEGFNDSLGGKDSIKTTHAYFIEDDLSCLDTSFFSMGKNELAGVDPQQRLLLEVTQECLDDAGETSFRGKQIGCYIGTFGDDWLILNTKESLQGGVYATTGGTDIMMANRTSYEFDFQGPRATAVNCDGKCVSLVTPNGAAHEALMRKAYRDFGLDPKDTAFVECHGVLALEDQTIPPNINLKNPNPNIPFAEYNLNVPLEPTPFPSDREKRVSINSFGIGGSNAHGLHFLREREFLENVEASLFISTPSGRISTSDGFEDLLSGELSPWKNNGHIVVGLRSDLHLDDPKNPTNWRRDRRMGAYHNLPTGAVSQRQGEGSLLKIFLQGVSEGEAIATLAKEESIDFVSMEIGKKVNEFLLRPDAPVDPNLKLSEMGIDSLTAIELRRWFGQVFRLQAT</sequence>
<dbReference type="GO" id="GO:0004312">
    <property type="term" value="F:fatty acid synthase activity"/>
    <property type="evidence" value="ECO:0007669"/>
    <property type="project" value="TreeGrafter"/>
</dbReference>
<dbReference type="InterPro" id="IPR006162">
    <property type="entry name" value="Ppantetheine_attach_site"/>
</dbReference>
<keyword evidence="2" id="KW-0597">Phosphoprotein</keyword>
<dbReference type="CDD" id="cd00833">
    <property type="entry name" value="PKS"/>
    <property type="match status" value="1"/>
</dbReference>
<dbReference type="PROSITE" id="PS52004">
    <property type="entry name" value="KS3_2"/>
    <property type="match status" value="1"/>
</dbReference>
<evidence type="ECO:0000313" key="5">
    <source>
        <dbReference type="Proteomes" id="UP000251714"/>
    </source>
</evidence>
<dbReference type="Proteomes" id="UP000251714">
    <property type="component" value="Unassembled WGS sequence"/>
</dbReference>
<dbReference type="SMART" id="SM00825">
    <property type="entry name" value="PKS_KS"/>
    <property type="match status" value="1"/>
</dbReference>
<feature type="domain" description="Ketosynthase family 3 (KS3)" evidence="3">
    <location>
        <begin position="36"/>
        <end position="309"/>
    </location>
</feature>
<comment type="caution">
    <text evidence="4">The sequence shown here is derived from an EMBL/GenBank/DDBJ whole genome shotgun (WGS) entry which is preliminary data.</text>
</comment>
<dbReference type="PANTHER" id="PTHR43775">
    <property type="entry name" value="FATTY ACID SYNTHASE"/>
    <property type="match status" value="1"/>
</dbReference>
<keyword evidence="1" id="KW-0596">Phosphopantetheine</keyword>
<dbReference type="InterPro" id="IPR032821">
    <property type="entry name" value="PKS_assoc"/>
</dbReference>
<dbReference type="Pfam" id="PF16197">
    <property type="entry name" value="KAsynt_C_assoc"/>
    <property type="match status" value="1"/>
</dbReference>
<dbReference type="Pfam" id="PF00109">
    <property type="entry name" value="ketoacyl-synt"/>
    <property type="match status" value="1"/>
</dbReference>
<dbReference type="SUPFAM" id="SSF53901">
    <property type="entry name" value="Thiolase-like"/>
    <property type="match status" value="2"/>
</dbReference>
<dbReference type="InterPro" id="IPR016039">
    <property type="entry name" value="Thiolase-like"/>
</dbReference>
<dbReference type="InterPro" id="IPR020841">
    <property type="entry name" value="PKS_Beta-ketoAc_synthase_dom"/>
</dbReference>
<dbReference type="Gene3D" id="1.10.1200.10">
    <property type="entry name" value="ACP-like"/>
    <property type="match status" value="1"/>
</dbReference>
<dbReference type="AlphaFoldDB" id="A0A365NNN1"/>
<gene>
    <name evidence="4" type="ORF">FPRO05_00798</name>
</gene>
<dbReference type="GO" id="GO:0006633">
    <property type="term" value="P:fatty acid biosynthetic process"/>
    <property type="evidence" value="ECO:0007669"/>
    <property type="project" value="TreeGrafter"/>
</dbReference>
<accession>A0A365NNN1</accession>